<dbReference type="InterPro" id="IPR024747">
    <property type="entry name" value="Pyridox_Oxase-rel"/>
</dbReference>
<dbReference type="SUPFAM" id="SSF50475">
    <property type="entry name" value="FMN-binding split barrel"/>
    <property type="match status" value="1"/>
</dbReference>
<sequence>MTQPYPMQMKHRELSRQEAFEILEEGEFATISTVDPDGTPYGVPVSYVMMDEKLYIHTGKRPGHKIDDFTHDSRVCVSVASELEPIYEDTFFTTRFASAIATGRISLVEDRVTVKQVLAKLCMKYCPQFKKEIGGAIERELDATDIWVVEFDEVRGKAGRRLKRRS</sequence>
<dbReference type="Proteomes" id="UP000310263">
    <property type="component" value="Unassembled WGS sequence"/>
</dbReference>
<dbReference type="OrthoDB" id="9794935at2"/>
<dbReference type="Pfam" id="PF12900">
    <property type="entry name" value="Pyridox_ox_2"/>
    <property type="match status" value="1"/>
</dbReference>
<dbReference type="EMBL" id="SRYE01000002">
    <property type="protein sequence ID" value="TGY62747.1"/>
    <property type="molecule type" value="Genomic_DNA"/>
</dbReference>
<name>A0A4S2F2Z5_9ACTN</name>
<reference evidence="1 2" key="1">
    <citation type="submission" date="2019-04" db="EMBL/GenBank/DDBJ databases">
        <title>Microbes associate with the intestines of laboratory mice.</title>
        <authorList>
            <person name="Navarre W."/>
            <person name="Wong E."/>
            <person name="Huang K."/>
            <person name="Tropini C."/>
            <person name="Ng K."/>
            <person name="Yu B."/>
        </authorList>
    </citation>
    <scope>NUCLEOTIDE SEQUENCE [LARGE SCALE GENOMIC DNA]</scope>
    <source>
        <strain evidence="1 2">NM07_P-09</strain>
    </source>
</reference>
<dbReference type="RefSeq" id="WP_136012474.1">
    <property type="nucleotide sequence ID" value="NZ_SRYE01000002.1"/>
</dbReference>
<dbReference type="InterPro" id="IPR012349">
    <property type="entry name" value="Split_barrel_FMN-bd"/>
</dbReference>
<dbReference type="AlphaFoldDB" id="A0A4S2F2Z5"/>
<comment type="caution">
    <text evidence="1">The sequence shown here is derived from an EMBL/GenBank/DDBJ whole genome shotgun (WGS) entry which is preliminary data.</text>
</comment>
<gene>
    <name evidence="1" type="ORF">E5334_04925</name>
</gene>
<dbReference type="PANTHER" id="PTHR34071:SF2">
    <property type="entry name" value="FLAVIN-NUCLEOTIDE-BINDING PROTEIN"/>
    <property type="match status" value="1"/>
</dbReference>
<proteinExistence type="predicted"/>
<evidence type="ECO:0000313" key="2">
    <source>
        <dbReference type="Proteomes" id="UP000310263"/>
    </source>
</evidence>
<dbReference type="Gene3D" id="2.30.110.10">
    <property type="entry name" value="Electron Transport, Fmn-binding Protein, Chain A"/>
    <property type="match status" value="1"/>
</dbReference>
<dbReference type="PANTHER" id="PTHR34071">
    <property type="entry name" value="5-NITROIMIDAZOLE ANTIBIOTICS RESISTANCE PROTEIN, NIMA-FAMILY-RELATED PROTEIN-RELATED"/>
    <property type="match status" value="1"/>
</dbReference>
<organism evidence="1 2">
    <name type="scientific">Muricaecibacterium torontonense</name>
    <dbReference type="NCBI Taxonomy" id="3032871"/>
    <lineage>
        <taxon>Bacteria</taxon>
        <taxon>Bacillati</taxon>
        <taxon>Actinomycetota</taxon>
        <taxon>Coriobacteriia</taxon>
        <taxon>Coriobacteriales</taxon>
        <taxon>Atopobiaceae</taxon>
        <taxon>Muricaecibacterium</taxon>
    </lineage>
</organism>
<accession>A0A4S2F2Z5</accession>
<evidence type="ECO:0000313" key="1">
    <source>
        <dbReference type="EMBL" id="TGY62747.1"/>
    </source>
</evidence>
<protein>
    <submittedName>
        <fullName evidence="1">Pyridoxamine 5'-phosphate oxidase family protein</fullName>
    </submittedName>
</protein>
<keyword evidence="2" id="KW-1185">Reference proteome</keyword>